<organism evidence="17">
    <name type="scientific">Paenibacillus ihbetae</name>
    <dbReference type="NCBI Taxonomy" id="1870820"/>
    <lineage>
        <taxon>Bacteria</taxon>
        <taxon>Bacillati</taxon>
        <taxon>Bacillota</taxon>
        <taxon>Bacilli</taxon>
        <taxon>Bacillales</taxon>
        <taxon>Paenibacillaceae</taxon>
        <taxon>Paenibacillus</taxon>
    </lineage>
</organism>
<dbReference type="Pfam" id="PF00672">
    <property type="entry name" value="HAMP"/>
    <property type="match status" value="1"/>
</dbReference>
<evidence type="ECO:0000256" key="11">
    <source>
        <dbReference type="ARBA" id="ARBA00022989"/>
    </source>
</evidence>
<dbReference type="InterPro" id="IPR003661">
    <property type="entry name" value="HisK_dim/P_dom"/>
</dbReference>
<evidence type="ECO:0000256" key="12">
    <source>
        <dbReference type="ARBA" id="ARBA00023012"/>
    </source>
</evidence>
<keyword evidence="5" id="KW-0597">Phosphoprotein</keyword>
<evidence type="ECO:0000256" key="6">
    <source>
        <dbReference type="ARBA" id="ARBA00022679"/>
    </source>
</evidence>
<dbReference type="PANTHER" id="PTHR45528">
    <property type="entry name" value="SENSOR HISTIDINE KINASE CPXA"/>
    <property type="match status" value="1"/>
</dbReference>
<keyword evidence="9 17" id="KW-0418">Kinase</keyword>
<dbReference type="FunFam" id="3.30.565.10:FF:000013">
    <property type="entry name" value="Two-component sensor histidine kinase"/>
    <property type="match status" value="1"/>
</dbReference>
<dbReference type="PANTHER" id="PTHR45528:SF1">
    <property type="entry name" value="SENSOR HISTIDINE KINASE CPXA"/>
    <property type="match status" value="1"/>
</dbReference>
<dbReference type="InterPro" id="IPR004358">
    <property type="entry name" value="Sig_transdc_His_kin-like_C"/>
</dbReference>
<dbReference type="PROSITE" id="PS50109">
    <property type="entry name" value="HIS_KIN"/>
    <property type="match status" value="1"/>
</dbReference>
<dbReference type="Gene3D" id="6.10.340.10">
    <property type="match status" value="1"/>
</dbReference>
<reference evidence="18 19" key="2">
    <citation type="submission" date="2016-12" db="EMBL/GenBank/DDBJ databases">
        <title>Genome sequencing and description of Paenibacillus sp. nov. from high altitude lake in the Indian Trans- Himalayas.</title>
        <authorList>
            <person name="Kiran S."/>
            <person name="Swarnkar M.K."/>
            <person name="Rana A."/>
            <person name="Tewari R."/>
            <person name="Gulati A."/>
        </authorList>
    </citation>
    <scope>NUCLEOTIDE SEQUENCE [LARGE SCALE GENOMIC DNA]</scope>
    <source>
        <strain evidence="18 19">IHBB 9951</strain>
    </source>
</reference>
<keyword evidence="6" id="KW-0808">Transferase</keyword>
<keyword evidence="10" id="KW-0067">ATP-binding</keyword>
<dbReference type="RefSeq" id="WP_077568497.1">
    <property type="nucleotide sequence ID" value="NZ_CP016809.1"/>
</dbReference>
<dbReference type="InterPro" id="IPR003660">
    <property type="entry name" value="HAMP_dom"/>
</dbReference>
<evidence type="ECO:0000313" key="19">
    <source>
        <dbReference type="Proteomes" id="UP000189059"/>
    </source>
</evidence>
<dbReference type="Gene3D" id="3.30.565.10">
    <property type="entry name" value="Histidine kinase-like ATPase, C-terminal domain"/>
    <property type="match status" value="1"/>
</dbReference>
<dbReference type="InterPro" id="IPR036890">
    <property type="entry name" value="HATPase_C_sf"/>
</dbReference>
<evidence type="ECO:0000256" key="10">
    <source>
        <dbReference type="ARBA" id="ARBA00022840"/>
    </source>
</evidence>
<evidence type="ECO:0000256" key="7">
    <source>
        <dbReference type="ARBA" id="ARBA00022692"/>
    </source>
</evidence>
<sequence>MHKLQWKIITLFFVSGALTLSILFGFQKIMQVIGREYWREPWVTTLFNISRRLENMFGFPVAATIIGIVIFIVVVLLMSQSTIRQINQLMQGTERLARGELDQEIKVSSGDELGQMALQINQMAKQLKLSLEEERMAVQSKNELISNVSHDLRTPLTSIIGYLRLVNEDRYKDEVELRYYTDIAYSKSLRLGRLVNDLFEYTRIGYSPLNRTDINLVELLGQLAVDFSLTGQTSKEGVQVQFMPTEEKISLSADGDKLMRIFENLLSNAVRHGKDAGRIDLKAFRDGRSAIVQVINYGPPIPQHALPHLFERFYRADESRTDQTGGSGLGLAIVKSIVEAHEGSIEVTSNSDQTLFEVRLPLNGS</sequence>
<dbReference type="SUPFAM" id="SSF55874">
    <property type="entry name" value="ATPase domain of HSP90 chaperone/DNA topoisomerase II/histidine kinase"/>
    <property type="match status" value="1"/>
</dbReference>
<dbReference type="PROSITE" id="PS50885">
    <property type="entry name" value="HAMP"/>
    <property type="match status" value="1"/>
</dbReference>
<dbReference type="SMART" id="SM00388">
    <property type="entry name" value="HisKA"/>
    <property type="match status" value="1"/>
</dbReference>
<evidence type="ECO:0000256" key="9">
    <source>
        <dbReference type="ARBA" id="ARBA00022777"/>
    </source>
</evidence>
<comment type="subcellular location">
    <subcellularLocation>
        <location evidence="2">Cell membrane</location>
        <topology evidence="2">Multi-pass membrane protein</topology>
    </subcellularLocation>
</comment>
<evidence type="ECO:0000259" key="15">
    <source>
        <dbReference type="PROSITE" id="PS50109"/>
    </source>
</evidence>
<keyword evidence="8" id="KW-0547">Nucleotide-binding</keyword>
<evidence type="ECO:0000259" key="16">
    <source>
        <dbReference type="PROSITE" id="PS50885"/>
    </source>
</evidence>
<keyword evidence="19" id="KW-1185">Reference proteome</keyword>
<evidence type="ECO:0000313" key="18">
    <source>
        <dbReference type="EMBL" id="OOC63854.1"/>
    </source>
</evidence>
<dbReference type="Pfam" id="PF02518">
    <property type="entry name" value="HATPase_c"/>
    <property type="match status" value="1"/>
</dbReference>
<proteinExistence type="predicted"/>
<dbReference type="CDD" id="cd06225">
    <property type="entry name" value="HAMP"/>
    <property type="match status" value="1"/>
</dbReference>
<dbReference type="Pfam" id="PF00512">
    <property type="entry name" value="HisKA"/>
    <property type="match status" value="1"/>
</dbReference>
<dbReference type="KEGG" id="pib:BBD41_16000"/>
<dbReference type="InterPro" id="IPR005467">
    <property type="entry name" value="His_kinase_dom"/>
</dbReference>
<protein>
    <recommendedName>
        <fullName evidence="3">histidine kinase</fullName>
        <ecNumber evidence="3">2.7.13.3</ecNumber>
    </recommendedName>
</protein>
<keyword evidence="4" id="KW-1003">Cell membrane</keyword>
<evidence type="ECO:0000256" key="3">
    <source>
        <dbReference type="ARBA" id="ARBA00012438"/>
    </source>
</evidence>
<dbReference type="Gene3D" id="1.10.287.130">
    <property type="match status" value="1"/>
</dbReference>
<evidence type="ECO:0000256" key="2">
    <source>
        <dbReference type="ARBA" id="ARBA00004651"/>
    </source>
</evidence>
<keyword evidence="7 14" id="KW-0812">Transmembrane</keyword>
<dbReference type="InterPro" id="IPR036097">
    <property type="entry name" value="HisK_dim/P_sf"/>
</dbReference>
<dbReference type="AlphaFoldDB" id="A0A1B2E1T9"/>
<dbReference type="OrthoDB" id="9792991at2"/>
<dbReference type="EC" id="2.7.13.3" evidence="3"/>
<dbReference type="EMBL" id="CP016809">
    <property type="protein sequence ID" value="ANY73960.1"/>
    <property type="molecule type" value="Genomic_DNA"/>
</dbReference>
<dbReference type="EMBL" id="MRVI01000001">
    <property type="protein sequence ID" value="OOC63854.1"/>
    <property type="molecule type" value="Genomic_DNA"/>
</dbReference>
<evidence type="ECO:0000256" key="1">
    <source>
        <dbReference type="ARBA" id="ARBA00000085"/>
    </source>
</evidence>
<gene>
    <name evidence="18" type="ORF">BBD40_19535</name>
    <name evidence="17" type="ORF">BBD41_16000</name>
</gene>
<dbReference type="CDD" id="cd00082">
    <property type="entry name" value="HisKA"/>
    <property type="match status" value="1"/>
</dbReference>
<evidence type="ECO:0000313" key="17">
    <source>
        <dbReference type="EMBL" id="ANY73960.1"/>
    </source>
</evidence>
<evidence type="ECO:0000256" key="4">
    <source>
        <dbReference type="ARBA" id="ARBA00022475"/>
    </source>
</evidence>
<evidence type="ECO:0000256" key="8">
    <source>
        <dbReference type="ARBA" id="ARBA00022741"/>
    </source>
</evidence>
<feature type="domain" description="Histidine kinase" evidence="15">
    <location>
        <begin position="147"/>
        <end position="364"/>
    </location>
</feature>
<feature type="transmembrane region" description="Helical" evidence="14">
    <location>
        <begin position="6"/>
        <end position="26"/>
    </location>
</feature>
<dbReference type="GO" id="GO:0005524">
    <property type="term" value="F:ATP binding"/>
    <property type="evidence" value="ECO:0007669"/>
    <property type="project" value="UniProtKB-KW"/>
</dbReference>
<dbReference type="GO" id="GO:0000155">
    <property type="term" value="F:phosphorelay sensor kinase activity"/>
    <property type="evidence" value="ECO:0007669"/>
    <property type="project" value="InterPro"/>
</dbReference>
<dbReference type="InterPro" id="IPR050398">
    <property type="entry name" value="HssS/ArlS-like"/>
</dbReference>
<evidence type="ECO:0000256" key="14">
    <source>
        <dbReference type="SAM" id="Phobius"/>
    </source>
</evidence>
<dbReference type="InterPro" id="IPR003594">
    <property type="entry name" value="HATPase_dom"/>
</dbReference>
<keyword evidence="11 14" id="KW-1133">Transmembrane helix</keyword>
<feature type="domain" description="HAMP" evidence="16">
    <location>
        <begin position="80"/>
        <end position="132"/>
    </location>
</feature>
<dbReference type="Proteomes" id="UP000189059">
    <property type="component" value="Unassembled WGS sequence"/>
</dbReference>
<accession>A0A1B2E1T9</accession>
<feature type="transmembrane region" description="Helical" evidence="14">
    <location>
        <begin position="57"/>
        <end position="78"/>
    </location>
</feature>
<evidence type="ECO:0000256" key="13">
    <source>
        <dbReference type="ARBA" id="ARBA00023136"/>
    </source>
</evidence>
<reference evidence="17" key="1">
    <citation type="submission" date="2016-08" db="EMBL/GenBank/DDBJ databases">
        <title>Complete Genome Seqeunce of Paenibacillus sp. nov. IHBB 9852 from high altitute lake of Indian trans-Himalayas.</title>
        <authorList>
            <person name="Kiran S."/>
            <person name="Swarnkar M.K."/>
            <person name="Rana A."/>
            <person name="Tewari R."/>
            <person name="Gulati A."/>
        </authorList>
    </citation>
    <scope>NUCLEOTIDE SEQUENCE [LARGE SCALE GENOMIC DNA]</scope>
    <source>
        <strain evidence="17">IHBB 9852</strain>
    </source>
</reference>
<keyword evidence="13 14" id="KW-0472">Membrane</keyword>
<dbReference type="PRINTS" id="PR00344">
    <property type="entry name" value="BCTRLSENSOR"/>
</dbReference>
<evidence type="ECO:0000256" key="5">
    <source>
        <dbReference type="ARBA" id="ARBA00022553"/>
    </source>
</evidence>
<dbReference type="FunFam" id="1.10.287.130:FF:000008">
    <property type="entry name" value="Two-component sensor histidine kinase"/>
    <property type="match status" value="1"/>
</dbReference>
<dbReference type="CDD" id="cd00075">
    <property type="entry name" value="HATPase"/>
    <property type="match status" value="1"/>
</dbReference>
<comment type="catalytic activity">
    <reaction evidence="1">
        <text>ATP + protein L-histidine = ADP + protein N-phospho-L-histidine.</text>
        <dbReference type="EC" id="2.7.13.3"/>
    </reaction>
</comment>
<dbReference type="SUPFAM" id="SSF158472">
    <property type="entry name" value="HAMP domain-like"/>
    <property type="match status" value="1"/>
</dbReference>
<keyword evidence="12" id="KW-0902">Two-component regulatory system</keyword>
<dbReference type="SUPFAM" id="SSF47384">
    <property type="entry name" value="Homodimeric domain of signal transducing histidine kinase"/>
    <property type="match status" value="1"/>
</dbReference>
<dbReference type="SMART" id="SM00304">
    <property type="entry name" value="HAMP"/>
    <property type="match status" value="1"/>
</dbReference>
<name>A0A1B2E1T9_9BACL</name>
<dbReference type="SMART" id="SM00387">
    <property type="entry name" value="HATPase_c"/>
    <property type="match status" value="1"/>
</dbReference>
<dbReference type="GO" id="GO:0005886">
    <property type="term" value="C:plasma membrane"/>
    <property type="evidence" value="ECO:0007669"/>
    <property type="project" value="UniProtKB-SubCell"/>
</dbReference>